<comment type="caution">
    <text evidence="2">The sequence shown here is derived from an EMBL/GenBank/DDBJ whole genome shotgun (WGS) entry which is preliminary data.</text>
</comment>
<proteinExistence type="predicted"/>
<dbReference type="AlphaFoldDB" id="A0A7W7CGA6"/>
<evidence type="ECO:0000313" key="2">
    <source>
        <dbReference type="EMBL" id="MBB4680668.1"/>
    </source>
</evidence>
<keyword evidence="1" id="KW-1133">Transmembrane helix</keyword>
<protein>
    <submittedName>
        <fullName evidence="2">Uncharacterized protein</fullName>
    </submittedName>
</protein>
<keyword evidence="1" id="KW-0812">Transmembrane</keyword>
<organism evidence="2 3">
    <name type="scientific">Crossiella cryophila</name>
    <dbReference type="NCBI Taxonomy" id="43355"/>
    <lineage>
        <taxon>Bacteria</taxon>
        <taxon>Bacillati</taxon>
        <taxon>Actinomycetota</taxon>
        <taxon>Actinomycetes</taxon>
        <taxon>Pseudonocardiales</taxon>
        <taxon>Pseudonocardiaceae</taxon>
        <taxon>Crossiella</taxon>
    </lineage>
</organism>
<dbReference type="Proteomes" id="UP000533598">
    <property type="component" value="Unassembled WGS sequence"/>
</dbReference>
<gene>
    <name evidence="2" type="ORF">HNR67_006786</name>
</gene>
<keyword evidence="3" id="KW-1185">Reference proteome</keyword>
<accession>A0A7W7CGA6</accession>
<dbReference type="EMBL" id="JACHMH010000001">
    <property type="protein sequence ID" value="MBB4680668.1"/>
    <property type="molecule type" value="Genomic_DNA"/>
</dbReference>
<evidence type="ECO:0000256" key="1">
    <source>
        <dbReference type="SAM" id="Phobius"/>
    </source>
</evidence>
<sequence>MSVPDRAGSASRRLLAAAGPEVYLRNPFRVTGLPTDAPAKVLRQRRQLLQLRPDGAVDARLPLPETATPQQVRAAFDQLEQPEQRLIAELFWWWGEPGECGCPARTHRAHDDAIRAHAEVLDLEAALAVRGEDRVDRWTDAADAWLDAVEQDAFWRHLAHRMRALRDRRLDESTVDGFRAVIGQALLEPQVVLARTRQEPVLMELLEVWDLDGDLVYDARLRAAEPMLARTKALTEALREHLELRRGDEAAGLALNELVPMVDLLERALPADRFRRAAWVRDQAAVMLNNGAVALDGKQHRWQAELLLALAGRLAVDPDTRRGIEENQQATVTESVHQQIEVVLTLVKVGNQLGAVRRLRELRAKATAPADIALLDSLLAQLSPSWFTARRAPGHRSPPAGWLAQAAVCLWFVAGVAWIGVALGLAARDLGIATALVSVLPVTVVQADWFRYGPMARWSRGRAVLAGLIPVAVVLGVLWGGPGPAMLLTALAAFLLALVATVPLGQIVLSVMDR</sequence>
<keyword evidence="1" id="KW-0472">Membrane</keyword>
<evidence type="ECO:0000313" key="3">
    <source>
        <dbReference type="Proteomes" id="UP000533598"/>
    </source>
</evidence>
<feature type="transmembrane region" description="Helical" evidence="1">
    <location>
        <begin position="485"/>
        <end position="509"/>
    </location>
</feature>
<feature type="transmembrane region" description="Helical" evidence="1">
    <location>
        <begin position="462"/>
        <end position="479"/>
    </location>
</feature>
<name>A0A7W7CGA6_9PSEU</name>
<reference evidence="2 3" key="1">
    <citation type="submission" date="2020-08" db="EMBL/GenBank/DDBJ databases">
        <title>Sequencing the genomes of 1000 actinobacteria strains.</title>
        <authorList>
            <person name="Klenk H.-P."/>
        </authorList>
    </citation>
    <scope>NUCLEOTIDE SEQUENCE [LARGE SCALE GENOMIC DNA]</scope>
    <source>
        <strain evidence="2 3">DSM 44230</strain>
    </source>
</reference>
<feature type="transmembrane region" description="Helical" evidence="1">
    <location>
        <begin position="400"/>
        <end position="424"/>
    </location>
</feature>
<dbReference type="RefSeq" id="WP_185006649.1">
    <property type="nucleotide sequence ID" value="NZ_BAAAUI010000060.1"/>
</dbReference>